<evidence type="ECO:0000256" key="2">
    <source>
        <dbReference type="SAM" id="Phobius"/>
    </source>
</evidence>
<feature type="transmembrane region" description="Helical" evidence="2">
    <location>
        <begin position="97"/>
        <end position="118"/>
    </location>
</feature>
<feature type="domain" description="Prepilin type IV endopeptidase peptidase" evidence="3">
    <location>
        <begin position="14"/>
        <end position="113"/>
    </location>
</feature>
<dbReference type="KEGG" id="scyp:JYB88_15880"/>
<evidence type="ECO:0000259" key="3">
    <source>
        <dbReference type="Pfam" id="PF01478"/>
    </source>
</evidence>
<feature type="transmembrane region" description="Helical" evidence="2">
    <location>
        <begin position="56"/>
        <end position="77"/>
    </location>
</feature>
<accession>A0A975AN38</accession>
<dbReference type="InterPro" id="IPR050882">
    <property type="entry name" value="Prepilin_peptidase/N-MTase"/>
</dbReference>
<dbReference type="GO" id="GO:0006465">
    <property type="term" value="P:signal peptide processing"/>
    <property type="evidence" value="ECO:0007669"/>
    <property type="project" value="TreeGrafter"/>
</dbReference>
<comment type="similarity">
    <text evidence="1">Belongs to the peptidase A24 family.</text>
</comment>
<evidence type="ECO:0000313" key="4">
    <source>
        <dbReference type="EMBL" id="QSX31953.1"/>
    </source>
</evidence>
<proteinExistence type="inferred from homology"/>
<sequence>MLQTQLLLQVAMAGIFFLVAVAMDLYSHRIPNVLSLAAIFCGFAVNGYFAQLNGVLLASLGFALAFALLFPVFALRVLGAGDVKLMMGIGALMGPQLLLWSLVYGVVAGAVTSLLLIYCKVGGRGLLQTLKRYWDCLYCQTYFRPEPGEAAGQKVPYAPALALGWIWACALDPHVANLMAGLQQWISGGV</sequence>
<organism evidence="4 5">
    <name type="scientific">Shewanella cyperi</name>
    <dbReference type="NCBI Taxonomy" id="2814292"/>
    <lineage>
        <taxon>Bacteria</taxon>
        <taxon>Pseudomonadati</taxon>
        <taxon>Pseudomonadota</taxon>
        <taxon>Gammaproteobacteria</taxon>
        <taxon>Alteromonadales</taxon>
        <taxon>Shewanellaceae</taxon>
        <taxon>Shewanella</taxon>
    </lineage>
</organism>
<dbReference type="GO" id="GO:0004190">
    <property type="term" value="F:aspartic-type endopeptidase activity"/>
    <property type="evidence" value="ECO:0007669"/>
    <property type="project" value="InterPro"/>
</dbReference>
<protein>
    <submittedName>
        <fullName evidence="4">Prepilin peptidase</fullName>
    </submittedName>
</protein>
<dbReference type="EMBL" id="CP071504">
    <property type="protein sequence ID" value="QSX31953.1"/>
    <property type="molecule type" value="Genomic_DNA"/>
</dbReference>
<keyword evidence="2" id="KW-0812">Transmembrane</keyword>
<keyword evidence="2" id="KW-0472">Membrane</keyword>
<feature type="transmembrane region" description="Helical" evidence="2">
    <location>
        <begin position="33"/>
        <end position="50"/>
    </location>
</feature>
<gene>
    <name evidence="4" type="ORF">JYB88_15880</name>
</gene>
<feature type="transmembrane region" description="Helical" evidence="2">
    <location>
        <begin position="6"/>
        <end position="26"/>
    </location>
</feature>
<dbReference type="PANTHER" id="PTHR30487:SF0">
    <property type="entry name" value="PREPILIN LEADER PEPTIDASE_N-METHYLTRANSFERASE-RELATED"/>
    <property type="match status" value="1"/>
</dbReference>
<keyword evidence="5" id="KW-1185">Reference proteome</keyword>
<dbReference type="AlphaFoldDB" id="A0A975AN38"/>
<dbReference type="PANTHER" id="PTHR30487">
    <property type="entry name" value="TYPE 4 PREPILIN-LIKE PROTEINS LEADER PEPTIDE-PROCESSING ENZYME"/>
    <property type="match status" value="1"/>
</dbReference>
<name>A0A975AN38_9GAMM</name>
<reference evidence="4 5" key="1">
    <citation type="submission" date="2021-03" db="EMBL/GenBank/DDBJ databases">
        <title>Novel species identification of genus Shewanella.</title>
        <authorList>
            <person name="Liu G."/>
            <person name="Zhang Q."/>
        </authorList>
    </citation>
    <scope>NUCLEOTIDE SEQUENCE [LARGE SCALE GENOMIC DNA]</scope>
    <source>
        <strain evidence="4 5">FJAT-53726</strain>
    </source>
</reference>
<evidence type="ECO:0000256" key="1">
    <source>
        <dbReference type="ARBA" id="ARBA00005801"/>
    </source>
</evidence>
<dbReference type="InterPro" id="IPR000045">
    <property type="entry name" value="Prepilin_IV_endopep_pep"/>
</dbReference>
<dbReference type="GO" id="GO:0005886">
    <property type="term" value="C:plasma membrane"/>
    <property type="evidence" value="ECO:0007669"/>
    <property type="project" value="TreeGrafter"/>
</dbReference>
<keyword evidence="2" id="KW-1133">Transmembrane helix</keyword>
<dbReference type="Proteomes" id="UP000663281">
    <property type="component" value="Chromosome"/>
</dbReference>
<dbReference type="Gene3D" id="1.20.120.1220">
    <property type="match status" value="1"/>
</dbReference>
<dbReference type="Pfam" id="PF01478">
    <property type="entry name" value="Peptidase_A24"/>
    <property type="match status" value="1"/>
</dbReference>
<evidence type="ECO:0000313" key="5">
    <source>
        <dbReference type="Proteomes" id="UP000663281"/>
    </source>
</evidence>